<sequence length="125" mass="14197">MKRGSLKRWAALLKGELLTVFYAARDHEAPWPARLLALAVAAYALSPIDLIPDFIPIIGWLDDLLLVPLGFWLVLRLMPPAVIARARQRAALQRTRLPRNLKMAAAIIALWMLLLVALIVWWTQR</sequence>
<dbReference type="InterPro" id="IPR010652">
    <property type="entry name" value="DUF1232"/>
</dbReference>
<protein>
    <submittedName>
        <fullName evidence="7">Uncharacterized membrane protein YkvA (DUF1232 family)</fullName>
    </submittedName>
</protein>
<evidence type="ECO:0000256" key="3">
    <source>
        <dbReference type="ARBA" id="ARBA00022989"/>
    </source>
</evidence>
<accession>A0ABR6GXV6</accession>
<feature type="domain" description="DUF1232" evidence="6">
    <location>
        <begin position="33"/>
        <end position="69"/>
    </location>
</feature>
<reference evidence="7 8" key="1">
    <citation type="submission" date="2020-08" db="EMBL/GenBank/DDBJ databases">
        <title>Genomic Encyclopedia of Type Strains, Phase III (KMG-III): the genomes of soil and plant-associated and newly described type strains.</title>
        <authorList>
            <person name="Whitman W."/>
        </authorList>
    </citation>
    <scope>NUCLEOTIDE SEQUENCE [LARGE SCALE GENOMIC DNA]</scope>
    <source>
        <strain evidence="7 8">CECT 7247</strain>
    </source>
</reference>
<keyword evidence="3 5" id="KW-1133">Transmembrane helix</keyword>
<keyword evidence="8" id="KW-1185">Reference proteome</keyword>
<feature type="transmembrane region" description="Helical" evidence="5">
    <location>
        <begin position="35"/>
        <end position="58"/>
    </location>
</feature>
<keyword evidence="2 5" id="KW-0812">Transmembrane</keyword>
<proteinExistence type="predicted"/>
<evidence type="ECO:0000256" key="2">
    <source>
        <dbReference type="ARBA" id="ARBA00022692"/>
    </source>
</evidence>
<keyword evidence="4 5" id="KW-0472">Membrane</keyword>
<feature type="transmembrane region" description="Helical" evidence="5">
    <location>
        <begin position="64"/>
        <end position="83"/>
    </location>
</feature>
<evidence type="ECO:0000256" key="5">
    <source>
        <dbReference type="SAM" id="Phobius"/>
    </source>
</evidence>
<evidence type="ECO:0000313" key="7">
    <source>
        <dbReference type="EMBL" id="MBB3196940.1"/>
    </source>
</evidence>
<dbReference type="RefSeq" id="WP_088453807.1">
    <property type="nucleotide sequence ID" value="NZ_JACHXO010000009.1"/>
</dbReference>
<dbReference type="Proteomes" id="UP000574369">
    <property type="component" value="Unassembled WGS sequence"/>
</dbReference>
<evidence type="ECO:0000259" key="6">
    <source>
        <dbReference type="Pfam" id="PF06803"/>
    </source>
</evidence>
<evidence type="ECO:0000256" key="1">
    <source>
        <dbReference type="ARBA" id="ARBA00004127"/>
    </source>
</evidence>
<organism evidence="7 8">
    <name type="scientific">Roseateles terrae</name>
    <dbReference type="NCBI Taxonomy" id="431060"/>
    <lineage>
        <taxon>Bacteria</taxon>
        <taxon>Pseudomonadati</taxon>
        <taxon>Pseudomonadota</taxon>
        <taxon>Betaproteobacteria</taxon>
        <taxon>Burkholderiales</taxon>
        <taxon>Sphaerotilaceae</taxon>
        <taxon>Roseateles</taxon>
    </lineage>
</organism>
<comment type="caution">
    <text evidence="7">The sequence shown here is derived from an EMBL/GenBank/DDBJ whole genome shotgun (WGS) entry which is preliminary data.</text>
</comment>
<comment type="subcellular location">
    <subcellularLocation>
        <location evidence="1">Endomembrane system</location>
        <topology evidence="1">Multi-pass membrane protein</topology>
    </subcellularLocation>
</comment>
<evidence type="ECO:0000313" key="8">
    <source>
        <dbReference type="Proteomes" id="UP000574369"/>
    </source>
</evidence>
<gene>
    <name evidence="7" type="ORF">FHS28_004365</name>
</gene>
<dbReference type="Pfam" id="PF06803">
    <property type="entry name" value="DUF1232"/>
    <property type="match status" value="1"/>
</dbReference>
<feature type="transmembrane region" description="Helical" evidence="5">
    <location>
        <begin position="104"/>
        <end position="123"/>
    </location>
</feature>
<evidence type="ECO:0000256" key="4">
    <source>
        <dbReference type="ARBA" id="ARBA00023136"/>
    </source>
</evidence>
<name>A0ABR6GXV6_9BURK</name>
<dbReference type="EMBL" id="JACHXO010000009">
    <property type="protein sequence ID" value="MBB3196940.1"/>
    <property type="molecule type" value="Genomic_DNA"/>
</dbReference>